<feature type="transmembrane region" description="Helical" evidence="2">
    <location>
        <begin position="96"/>
        <end position="120"/>
    </location>
</feature>
<evidence type="ECO:0000256" key="1">
    <source>
        <dbReference type="SAM" id="MobiDB-lite"/>
    </source>
</evidence>
<evidence type="ECO:0000313" key="3">
    <source>
        <dbReference type="EMBL" id="MFC7325455.1"/>
    </source>
</evidence>
<name>A0ABD6AMD3_9EURY</name>
<protein>
    <submittedName>
        <fullName evidence="3">Uncharacterized protein</fullName>
    </submittedName>
</protein>
<comment type="caution">
    <text evidence="3">The sequence shown here is derived from an EMBL/GenBank/DDBJ whole genome shotgun (WGS) entry which is preliminary data.</text>
</comment>
<proteinExistence type="predicted"/>
<feature type="transmembrane region" description="Helical" evidence="2">
    <location>
        <begin position="66"/>
        <end position="90"/>
    </location>
</feature>
<dbReference type="Proteomes" id="UP001596545">
    <property type="component" value="Unassembled WGS sequence"/>
</dbReference>
<evidence type="ECO:0000256" key="2">
    <source>
        <dbReference type="SAM" id="Phobius"/>
    </source>
</evidence>
<organism evidence="3 4">
    <name type="scientific">Halorubrum rutilum</name>
    <dbReference type="NCBI Taxonomy" id="1364933"/>
    <lineage>
        <taxon>Archaea</taxon>
        <taxon>Methanobacteriati</taxon>
        <taxon>Methanobacteriota</taxon>
        <taxon>Stenosarchaea group</taxon>
        <taxon>Halobacteria</taxon>
        <taxon>Halobacteriales</taxon>
        <taxon>Haloferacaceae</taxon>
        <taxon>Halorubrum</taxon>
    </lineage>
</organism>
<feature type="compositionally biased region" description="Acidic residues" evidence="1">
    <location>
        <begin position="158"/>
        <end position="168"/>
    </location>
</feature>
<keyword evidence="2" id="KW-0812">Transmembrane</keyword>
<reference evidence="3 4" key="1">
    <citation type="journal article" date="2019" name="Int. J. Syst. Evol. Microbiol.">
        <title>The Global Catalogue of Microorganisms (GCM) 10K type strain sequencing project: providing services to taxonomists for standard genome sequencing and annotation.</title>
        <authorList>
            <consortium name="The Broad Institute Genomics Platform"/>
            <consortium name="The Broad Institute Genome Sequencing Center for Infectious Disease"/>
            <person name="Wu L."/>
            <person name="Ma J."/>
        </authorList>
    </citation>
    <scope>NUCLEOTIDE SEQUENCE [LARGE SCALE GENOMIC DNA]</scope>
    <source>
        <strain evidence="3 4">CGMCC 1.12554</strain>
    </source>
</reference>
<sequence length="168" mass="19093">METSTTTDLLGILFTAFALYLPVVLFLMKSFSNSIDIDIVDKYDKSEKAWEIAMMEMEGGVSFSKILITVIYLTGFGGVSGLILYAAISFGLISTLYSLVGLGVLMFLFVFILILTLIAAREYYNTNKKKARYIRERSLNNQKRLDDFNERKEKDEQTDADVDYVLDQ</sequence>
<feature type="region of interest" description="Disordered" evidence="1">
    <location>
        <begin position="145"/>
        <end position="168"/>
    </location>
</feature>
<evidence type="ECO:0000313" key="4">
    <source>
        <dbReference type="Proteomes" id="UP001596545"/>
    </source>
</evidence>
<accession>A0ABD6AMD3</accession>
<dbReference type="RefSeq" id="WP_256408187.1">
    <property type="nucleotide sequence ID" value="NZ_JANHDN010000002.1"/>
</dbReference>
<gene>
    <name evidence="3" type="ORF">ACFQMF_12780</name>
</gene>
<keyword evidence="2" id="KW-1133">Transmembrane helix</keyword>
<keyword evidence="4" id="KW-1185">Reference proteome</keyword>
<feature type="compositionally biased region" description="Basic and acidic residues" evidence="1">
    <location>
        <begin position="145"/>
        <end position="157"/>
    </location>
</feature>
<dbReference type="EMBL" id="JBHTBL010000011">
    <property type="protein sequence ID" value="MFC7325455.1"/>
    <property type="molecule type" value="Genomic_DNA"/>
</dbReference>
<feature type="transmembrane region" description="Helical" evidence="2">
    <location>
        <begin position="6"/>
        <end position="27"/>
    </location>
</feature>
<keyword evidence="2" id="KW-0472">Membrane</keyword>
<dbReference type="AlphaFoldDB" id="A0ABD6AMD3"/>